<feature type="compositionally biased region" description="Basic and acidic residues" evidence="1">
    <location>
        <begin position="744"/>
        <end position="764"/>
    </location>
</feature>
<dbReference type="SUPFAM" id="SSF56672">
    <property type="entry name" value="DNA/RNA polymerases"/>
    <property type="match status" value="1"/>
</dbReference>
<dbReference type="Pfam" id="PF07727">
    <property type="entry name" value="RVT_2"/>
    <property type="match status" value="1"/>
</dbReference>
<feature type="region of interest" description="Disordered" evidence="1">
    <location>
        <begin position="820"/>
        <end position="839"/>
    </location>
</feature>
<comment type="caution">
    <text evidence="3">The sequence shown here is derived from an EMBL/GenBank/DDBJ whole genome shotgun (WGS) entry which is preliminary data.</text>
</comment>
<feature type="region of interest" description="Disordered" evidence="1">
    <location>
        <begin position="970"/>
        <end position="1024"/>
    </location>
</feature>
<dbReference type="InterPro" id="IPR013103">
    <property type="entry name" value="RVT_2"/>
</dbReference>
<feature type="compositionally biased region" description="Basic and acidic residues" evidence="1">
    <location>
        <begin position="970"/>
        <end position="997"/>
    </location>
</feature>
<protein>
    <submittedName>
        <fullName evidence="3">Retrotransposon protein, putative, ty1-copia subclass</fullName>
    </submittedName>
</protein>
<gene>
    <name evidence="3" type="ORF">Tco_0937017</name>
</gene>
<evidence type="ECO:0000256" key="1">
    <source>
        <dbReference type="SAM" id="MobiDB-lite"/>
    </source>
</evidence>
<feature type="compositionally biased region" description="Acidic residues" evidence="1">
    <location>
        <begin position="792"/>
        <end position="803"/>
    </location>
</feature>
<evidence type="ECO:0000313" key="4">
    <source>
        <dbReference type="Proteomes" id="UP001151760"/>
    </source>
</evidence>
<name>A0ABQ5DDX5_9ASTR</name>
<dbReference type="InterPro" id="IPR043502">
    <property type="entry name" value="DNA/RNA_pol_sf"/>
</dbReference>
<evidence type="ECO:0000313" key="3">
    <source>
        <dbReference type="EMBL" id="GJT37152.1"/>
    </source>
</evidence>
<dbReference type="Proteomes" id="UP001151760">
    <property type="component" value="Unassembled WGS sequence"/>
</dbReference>
<dbReference type="CDD" id="cd09272">
    <property type="entry name" value="RNase_HI_RT_Ty1"/>
    <property type="match status" value="1"/>
</dbReference>
<feature type="compositionally biased region" description="Basic residues" evidence="1">
    <location>
        <begin position="998"/>
        <end position="1015"/>
    </location>
</feature>
<organism evidence="3 4">
    <name type="scientific">Tanacetum coccineum</name>
    <dbReference type="NCBI Taxonomy" id="301880"/>
    <lineage>
        <taxon>Eukaryota</taxon>
        <taxon>Viridiplantae</taxon>
        <taxon>Streptophyta</taxon>
        <taxon>Embryophyta</taxon>
        <taxon>Tracheophyta</taxon>
        <taxon>Spermatophyta</taxon>
        <taxon>Magnoliopsida</taxon>
        <taxon>eudicotyledons</taxon>
        <taxon>Gunneridae</taxon>
        <taxon>Pentapetalae</taxon>
        <taxon>asterids</taxon>
        <taxon>campanulids</taxon>
        <taxon>Asterales</taxon>
        <taxon>Asteraceae</taxon>
        <taxon>Asteroideae</taxon>
        <taxon>Anthemideae</taxon>
        <taxon>Anthemidinae</taxon>
        <taxon>Tanacetum</taxon>
    </lineage>
</organism>
<proteinExistence type="predicted"/>
<keyword evidence="4" id="KW-1185">Reference proteome</keyword>
<feature type="region of interest" description="Disordered" evidence="1">
    <location>
        <begin position="742"/>
        <end position="815"/>
    </location>
</feature>
<dbReference type="EMBL" id="BQNB010015200">
    <property type="protein sequence ID" value="GJT37152.1"/>
    <property type="molecule type" value="Genomic_DNA"/>
</dbReference>
<reference evidence="3" key="2">
    <citation type="submission" date="2022-01" db="EMBL/GenBank/DDBJ databases">
        <authorList>
            <person name="Yamashiro T."/>
            <person name="Shiraishi A."/>
            <person name="Satake H."/>
            <person name="Nakayama K."/>
        </authorList>
    </citation>
    <scope>NUCLEOTIDE SEQUENCE</scope>
</reference>
<feature type="domain" description="Reverse transcriptase Ty1/copia-type" evidence="2">
    <location>
        <begin position="76"/>
        <end position="267"/>
    </location>
</feature>
<feature type="compositionally biased region" description="Basic and acidic residues" evidence="1">
    <location>
        <begin position="694"/>
        <end position="708"/>
    </location>
</feature>
<feature type="compositionally biased region" description="Basic residues" evidence="1">
    <location>
        <begin position="576"/>
        <end position="600"/>
    </location>
</feature>
<dbReference type="PANTHER" id="PTHR11439">
    <property type="entry name" value="GAG-POL-RELATED RETROTRANSPOSON"/>
    <property type="match status" value="1"/>
</dbReference>
<feature type="compositionally biased region" description="Basic and acidic residues" evidence="1">
    <location>
        <begin position="659"/>
        <end position="672"/>
    </location>
</feature>
<feature type="region of interest" description="Disordered" evidence="1">
    <location>
        <begin position="575"/>
        <end position="721"/>
    </location>
</feature>
<dbReference type="PANTHER" id="PTHR11439:SF496">
    <property type="entry name" value="RNA-DIRECTED DNA POLYMERASE"/>
    <property type="match status" value="1"/>
</dbReference>
<feature type="compositionally biased region" description="Polar residues" evidence="1">
    <location>
        <begin position="710"/>
        <end position="721"/>
    </location>
</feature>
<accession>A0ABQ5DDX5</accession>
<reference evidence="3" key="1">
    <citation type="journal article" date="2022" name="Int. J. Mol. Sci.">
        <title>Draft Genome of Tanacetum Coccineum: Genomic Comparison of Closely Related Tanacetum-Family Plants.</title>
        <authorList>
            <person name="Yamashiro T."/>
            <person name="Shiraishi A."/>
            <person name="Nakayama K."/>
            <person name="Satake H."/>
        </authorList>
    </citation>
    <scope>NUCLEOTIDE SEQUENCE</scope>
</reference>
<evidence type="ECO:0000259" key="2">
    <source>
        <dbReference type="Pfam" id="PF07727"/>
    </source>
</evidence>
<sequence length="1231" mass="141255">MVSDQRGTTLFPGGNSMIFMQPSWLGTSIDLLLLLWKARIPFEGKGRQGGDGGACKLLGCLLGDVIEVLEVLGCYTFSPVADIRAIRILIAIAAFYDYEIWQMDVKTAFLNGYLSEEVYMEQPEGFVNPKYPNRVCKLKRSIYGLKQASRQWNKRFDDEIKKFSFTQNRDEPCVYLKASGSNVTFLILYVDDILIMGNNIPMLQDVKSYLGRCFAMKDLGEAAYILGIKIYRDRSRRLIGLCQSAYIKKILKRYHMENSKRGSIPMQDKLRLSKSQGASTPAELKRMQNVPYASAVGSIMYAVRCDLHWTTVKNILKYLRNTKDMFLVYGGDLKRELRVSCYTDAGYLTDADDLKSQTGYVFVLNGGAVDWKSAKQSIFATSSAEAEYIAAFDASKEAVWVRKFISGLGVVPTIEKPIDMYCDNTGAIAIANESGITKGARHFRAKVHYLREVIKFGDIKLEKVHTDDNLADPFTKALAFPKHSELTRNIGMLPATICNRENHEDHSSNDTSLSGNEDEMTLQNVYDLCISLCQQVTDQAKEIKLLKAKITKLKKQAKPVIKHFKAYLKTVSLQKRIPKKSSSKKQRMHKKNVSKQGRKIAKGESSVQRDPMFDVMPEDNIDHMEADNAQSEGRTKEMVDEDKELDEERLSTEDEVSTDLEKVSTDFEKVSTDKPLVSTDGSKVSTDEQIESTDEQRVGTEDQTKEEIDTQASQTSTLTPTSVIFGDDETIATLLINMSKAKATSKEKEKGVELKDVEEIERPRPTSTRSLLTLKPLPKIDPKDKGKKKIEEEDESESEDDDIPQAVKKFKQLESDEELARKVQEEWEAEEEKNRLAEEEATNEALIKNFDEIKARIEADRILAEKLQEQEREQFTIEERAKFLHDTIAAQRKFLAQQRSEAIRNRPPTKNQLRNQMMTFLKHVGNFKHSELKSKKFEDIQAMYEKLKRSDEDFIAIGSVADEKLIKRMNKKDSSKGEEIKEESKEEVKKEENEEGTRKRKLGTRKKMKSRKRRYIQNTSEDDSDKENDELRLYLTIAQDEEKEVDYEILDRKFPIKEWKTECLGTKPQPDQAEPIEDINLNVVTRSNGQKRYFSTLTTVLSIFDREDLNAVYQLVMDKYQDEMPEGFERVLWGDLMVLFKPDEQDEFWNSQHKWNVISWKLHSSSGVHTLMTEEGLVIHMLIEKKYPLKKEIVVQMLKLKLESEEESTMALELIRFIKKVLADLESKEED</sequence>